<evidence type="ECO:0000256" key="10">
    <source>
        <dbReference type="ARBA" id="ARBA00048954"/>
    </source>
</evidence>
<dbReference type="InterPro" id="IPR016136">
    <property type="entry name" value="DNA_helicase_N/primase_C"/>
</dbReference>
<dbReference type="InterPro" id="IPR036185">
    <property type="entry name" value="DNA_heli_DnaB-like_N_sf"/>
</dbReference>
<dbReference type="SUPFAM" id="SSF48024">
    <property type="entry name" value="N-terminal domain of DnaB helicase"/>
    <property type="match status" value="1"/>
</dbReference>
<evidence type="ECO:0000256" key="5">
    <source>
        <dbReference type="ARBA" id="ARBA00022806"/>
    </source>
</evidence>
<evidence type="ECO:0000256" key="11">
    <source>
        <dbReference type="SAM" id="MobiDB-lite"/>
    </source>
</evidence>
<gene>
    <name evidence="13" type="ORF">ACFFJD_01900</name>
</gene>
<comment type="caution">
    <text evidence="13">The sequence shown here is derived from an EMBL/GenBank/DDBJ whole genome shotgun (WGS) entry which is preliminary data.</text>
</comment>
<comment type="similarity">
    <text evidence="1">Belongs to the helicase family. DnaB subfamily.</text>
</comment>
<dbReference type="EMBL" id="JBHLWV010000006">
    <property type="protein sequence ID" value="MFC0313606.1"/>
    <property type="molecule type" value="Genomic_DNA"/>
</dbReference>
<feature type="region of interest" description="Disordered" evidence="11">
    <location>
        <begin position="452"/>
        <end position="484"/>
    </location>
</feature>
<keyword evidence="4" id="KW-0378">Hydrolase</keyword>
<dbReference type="PANTHER" id="PTHR30153:SF2">
    <property type="entry name" value="REPLICATIVE DNA HELICASE"/>
    <property type="match status" value="1"/>
</dbReference>
<keyword evidence="7" id="KW-0238">DNA-binding</keyword>
<keyword evidence="14" id="KW-1185">Reference proteome</keyword>
<keyword evidence="5" id="KW-0347">Helicase</keyword>
<organism evidence="13 14">
    <name type="scientific">Gordonia phosphorivorans</name>
    <dbReference type="NCBI Taxonomy" id="1056982"/>
    <lineage>
        <taxon>Bacteria</taxon>
        <taxon>Bacillati</taxon>
        <taxon>Actinomycetota</taxon>
        <taxon>Actinomycetes</taxon>
        <taxon>Mycobacteriales</taxon>
        <taxon>Gordoniaceae</taxon>
        <taxon>Gordonia</taxon>
    </lineage>
</organism>
<dbReference type="EC" id="5.6.2.3" evidence="9"/>
<evidence type="ECO:0000256" key="7">
    <source>
        <dbReference type="ARBA" id="ARBA00023125"/>
    </source>
</evidence>
<evidence type="ECO:0000256" key="6">
    <source>
        <dbReference type="ARBA" id="ARBA00022840"/>
    </source>
</evidence>
<protein>
    <recommendedName>
        <fullName evidence="9">DNA 5'-3' helicase</fullName>
        <ecNumber evidence="9">5.6.2.3</ecNumber>
    </recommendedName>
</protein>
<evidence type="ECO:0000313" key="13">
    <source>
        <dbReference type="EMBL" id="MFC0313606.1"/>
    </source>
</evidence>
<feature type="compositionally biased region" description="Pro residues" evidence="11">
    <location>
        <begin position="465"/>
        <end position="475"/>
    </location>
</feature>
<dbReference type="Gene3D" id="3.40.50.300">
    <property type="entry name" value="P-loop containing nucleotide triphosphate hydrolases"/>
    <property type="match status" value="1"/>
</dbReference>
<sequence>MTSVTAIAEQVVLGALLDGADDDYLQLAASALAPAAFDAPAHQRVFQTVCDLFLEGTPVGLGSVHEHLEKSGRLGDVGGYPALTGLLNAVLTEPASAPHTYLAQLGDQFLARTRANDLRLVADQLGSSLTVDQARERVEELFAAPSLTSAALPDINEQMVAVHEAFHERRNGERRLIGVPTGWDDLDGAEHMNRQLVGGLRPGYFVLLAARPGAGKTVALCDWARAAARAGKGVYFASTEMTATELLGRFVVSLCSTVTVDTYLNKPWELSTTQIEQVENAMAEIAGWDMVIDDQANDVPHIARHAAAARAKFRSTGSDLHVIYQDYQQILQDPPGEQSQSNYVRASRNSTRSKLLAKKMEVPFVSAVQLGRDAIDRAPRLDDLKESGQYEQDADLVVALERPYATDPHSAQERGILSSDLTIHGLKFRHGMAGWEFRRDFIGEFMRTIPPSAGSRSQILAETASPPPQPEPPMQQPLGSDWGA</sequence>
<comment type="catalytic activity">
    <reaction evidence="10">
        <text>ATP + H2O = ADP + phosphate + H(+)</text>
        <dbReference type="Rhea" id="RHEA:13065"/>
        <dbReference type="ChEBI" id="CHEBI:15377"/>
        <dbReference type="ChEBI" id="CHEBI:15378"/>
        <dbReference type="ChEBI" id="CHEBI:30616"/>
        <dbReference type="ChEBI" id="CHEBI:43474"/>
        <dbReference type="ChEBI" id="CHEBI:456216"/>
        <dbReference type="EC" id="5.6.2.3"/>
    </reaction>
</comment>
<dbReference type="PROSITE" id="PS51199">
    <property type="entry name" value="SF4_HELICASE"/>
    <property type="match status" value="1"/>
</dbReference>
<evidence type="ECO:0000313" key="14">
    <source>
        <dbReference type="Proteomes" id="UP001589783"/>
    </source>
</evidence>
<dbReference type="SUPFAM" id="SSF52540">
    <property type="entry name" value="P-loop containing nucleoside triphosphate hydrolases"/>
    <property type="match status" value="1"/>
</dbReference>
<evidence type="ECO:0000256" key="3">
    <source>
        <dbReference type="ARBA" id="ARBA00022741"/>
    </source>
</evidence>
<evidence type="ECO:0000256" key="4">
    <source>
        <dbReference type="ARBA" id="ARBA00022801"/>
    </source>
</evidence>
<evidence type="ECO:0000256" key="2">
    <source>
        <dbReference type="ARBA" id="ARBA00022705"/>
    </source>
</evidence>
<feature type="domain" description="SF4 helicase" evidence="12">
    <location>
        <begin position="172"/>
        <end position="455"/>
    </location>
</feature>
<dbReference type="InterPro" id="IPR007694">
    <property type="entry name" value="DNA_helicase_DnaB-like_C"/>
</dbReference>
<accession>A0ABV6H419</accession>
<dbReference type="Gene3D" id="1.10.860.10">
    <property type="entry name" value="DNAb Helicase, Chain A"/>
    <property type="match status" value="1"/>
</dbReference>
<evidence type="ECO:0000256" key="9">
    <source>
        <dbReference type="ARBA" id="ARBA00044969"/>
    </source>
</evidence>
<evidence type="ECO:0000256" key="1">
    <source>
        <dbReference type="ARBA" id="ARBA00008428"/>
    </source>
</evidence>
<evidence type="ECO:0000259" key="12">
    <source>
        <dbReference type="PROSITE" id="PS51199"/>
    </source>
</evidence>
<dbReference type="InterPro" id="IPR007693">
    <property type="entry name" value="DNA_helicase_DnaB-like_N"/>
</dbReference>
<evidence type="ECO:0000256" key="8">
    <source>
        <dbReference type="ARBA" id="ARBA00023235"/>
    </source>
</evidence>
<keyword evidence="8" id="KW-0413">Isomerase</keyword>
<dbReference type="Proteomes" id="UP001589783">
    <property type="component" value="Unassembled WGS sequence"/>
</dbReference>
<dbReference type="InterPro" id="IPR027417">
    <property type="entry name" value="P-loop_NTPase"/>
</dbReference>
<keyword evidence="6" id="KW-0067">ATP-binding</keyword>
<keyword evidence="2" id="KW-0235">DNA replication</keyword>
<dbReference type="Pfam" id="PF03796">
    <property type="entry name" value="DnaB_C"/>
    <property type="match status" value="1"/>
</dbReference>
<dbReference type="RefSeq" id="WP_382360096.1">
    <property type="nucleotide sequence ID" value="NZ_JBHLWV010000006.1"/>
</dbReference>
<dbReference type="Pfam" id="PF00772">
    <property type="entry name" value="DnaB"/>
    <property type="match status" value="1"/>
</dbReference>
<keyword evidence="3" id="KW-0547">Nucleotide-binding</keyword>
<proteinExistence type="inferred from homology"/>
<reference evidence="13 14" key="1">
    <citation type="submission" date="2024-09" db="EMBL/GenBank/DDBJ databases">
        <authorList>
            <person name="Sun Q."/>
            <person name="Mori K."/>
        </authorList>
    </citation>
    <scope>NUCLEOTIDE SEQUENCE [LARGE SCALE GENOMIC DNA]</scope>
    <source>
        <strain evidence="13 14">CCM 7957</strain>
    </source>
</reference>
<dbReference type="PANTHER" id="PTHR30153">
    <property type="entry name" value="REPLICATIVE DNA HELICASE DNAB"/>
    <property type="match status" value="1"/>
</dbReference>
<name>A0ABV6H419_9ACTN</name>